<evidence type="ECO:0000256" key="1">
    <source>
        <dbReference type="SAM" id="MobiDB-lite"/>
    </source>
</evidence>
<reference evidence="2" key="1">
    <citation type="submission" date="2021-05" db="EMBL/GenBank/DDBJ databases">
        <authorList>
            <person name="Arsene-Ploetze F."/>
        </authorList>
    </citation>
    <scope>NUCLEOTIDE SEQUENCE</scope>
    <source>
        <strain evidence="2">DSM 42138</strain>
    </source>
</reference>
<dbReference type="EMBL" id="CAJSLV010000056">
    <property type="protein sequence ID" value="CAG6394511.1"/>
    <property type="molecule type" value="Genomic_DNA"/>
</dbReference>
<feature type="compositionally biased region" description="Low complexity" evidence="1">
    <location>
        <begin position="178"/>
        <end position="187"/>
    </location>
</feature>
<feature type="compositionally biased region" description="Low complexity" evidence="1">
    <location>
        <begin position="12"/>
        <end position="30"/>
    </location>
</feature>
<feature type="region of interest" description="Disordered" evidence="1">
    <location>
        <begin position="1"/>
        <end position="56"/>
    </location>
</feature>
<accession>A0A9W4DQR6</accession>
<keyword evidence="3" id="KW-1185">Reference proteome</keyword>
<name>A0A9W4DQR6_9ACTN</name>
<sequence>MHHPDDDRGGQAAVLRRPGVRRGGPQVRQARLGRRRGAAPAGRGDGPGGRRVQRDDRLVVRRYVRVARRPPADRGRAAVQGVLRDGLGPRGPQPHQRRVGVRPGAQGAVRGGHLDLTDVPRPGAARGGGPDRLDHRRGAQLVHVRRRRLAGRVRAQRDRRHPERRGIRRGQALARQLAVAGGSVGARAAERTRRTHRPRPGRRRPPLLRRHRRRGGTVRARRQTPGRPAAGGGRDHRLHRTGRPGRARLADRGAGGAVLPPQHLARRHQARPVPLPRGGVRLDGDRRGGRGGAGLRRRRAALRAGAGTDRRRAVRDPHEVGAGALAAAAPLRRGQPRLIRPAALPDRSTVCAFCRDS</sequence>
<dbReference type="Proteomes" id="UP001152519">
    <property type="component" value="Unassembled WGS sequence"/>
</dbReference>
<feature type="region of interest" description="Disordered" evidence="1">
    <location>
        <begin position="151"/>
        <end position="312"/>
    </location>
</feature>
<feature type="region of interest" description="Disordered" evidence="1">
    <location>
        <begin position="71"/>
        <end position="134"/>
    </location>
</feature>
<evidence type="ECO:0000313" key="2">
    <source>
        <dbReference type="EMBL" id="CAG6394511.1"/>
    </source>
</evidence>
<protein>
    <submittedName>
        <fullName evidence="2">Uncharacterized protein</fullName>
    </submittedName>
</protein>
<proteinExistence type="predicted"/>
<dbReference type="AlphaFoldDB" id="A0A9W4DQR6"/>
<gene>
    <name evidence="2" type="ORF">SCOCK_270092</name>
</gene>
<evidence type="ECO:0000313" key="3">
    <source>
        <dbReference type="Proteomes" id="UP001152519"/>
    </source>
</evidence>
<feature type="compositionally biased region" description="Basic residues" evidence="1">
    <location>
        <begin position="193"/>
        <end position="224"/>
    </location>
</feature>
<feature type="compositionally biased region" description="Basic residues" evidence="1">
    <location>
        <begin position="236"/>
        <end position="246"/>
    </location>
</feature>
<organism evidence="2 3">
    <name type="scientific">Actinacidiphila cocklensis</name>
    <dbReference type="NCBI Taxonomy" id="887465"/>
    <lineage>
        <taxon>Bacteria</taxon>
        <taxon>Bacillati</taxon>
        <taxon>Actinomycetota</taxon>
        <taxon>Actinomycetes</taxon>
        <taxon>Kitasatosporales</taxon>
        <taxon>Streptomycetaceae</taxon>
        <taxon>Actinacidiphila</taxon>
    </lineage>
</organism>
<comment type="caution">
    <text evidence="2">The sequence shown here is derived from an EMBL/GenBank/DDBJ whole genome shotgun (WGS) entry which is preliminary data.</text>
</comment>